<dbReference type="AlphaFoldDB" id="A0A8J6XFP8"/>
<dbReference type="Proteomes" id="UP000629098">
    <property type="component" value="Unassembled WGS sequence"/>
</dbReference>
<dbReference type="PANTHER" id="PTHR35586">
    <property type="entry name" value="SLL1691 PROTEIN"/>
    <property type="match status" value="1"/>
</dbReference>
<keyword evidence="2" id="KW-1185">Reference proteome</keyword>
<reference evidence="1" key="1">
    <citation type="submission" date="2020-09" db="EMBL/GenBank/DDBJ databases">
        <title>Iningainema tapete sp. nov. (Scytonemataceae, Cyanobacteria) from greenhouses in central Florida (USA) produces two types of nodularin with biosynthetic potential for microcystin-LR and anabaenopeptins.</title>
        <authorList>
            <person name="Berthold D.E."/>
            <person name="Lefler F.W."/>
            <person name="Huang I.-S."/>
            <person name="Abdulla H."/>
            <person name="Zimba P.V."/>
            <person name="Laughinghouse H.D. IV."/>
        </authorList>
    </citation>
    <scope>NUCLEOTIDE SEQUENCE</scope>
    <source>
        <strain evidence="1">BLCCT55</strain>
    </source>
</reference>
<dbReference type="PANTHER" id="PTHR35586:SF2">
    <property type="entry name" value="SLL1542 PROTEIN"/>
    <property type="match status" value="1"/>
</dbReference>
<evidence type="ECO:0000313" key="2">
    <source>
        <dbReference type="Proteomes" id="UP000629098"/>
    </source>
</evidence>
<dbReference type="InterPro" id="IPR022573">
    <property type="entry name" value="DUF2887"/>
</dbReference>
<dbReference type="RefSeq" id="WP_190824973.1">
    <property type="nucleotide sequence ID" value="NZ_CAWPPI010000007.1"/>
</dbReference>
<proteinExistence type="predicted"/>
<comment type="caution">
    <text evidence="1">The sequence shown here is derived from an EMBL/GenBank/DDBJ whole genome shotgun (WGS) entry which is preliminary data.</text>
</comment>
<dbReference type="Pfam" id="PF11103">
    <property type="entry name" value="DUF2887"/>
    <property type="match status" value="1"/>
</dbReference>
<accession>A0A8J6XFP8</accession>
<name>A0A8J6XFP8_9CYAN</name>
<protein>
    <submittedName>
        <fullName evidence="1">Rpn family recombination-promoting nuclease/putative transposase</fullName>
    </submittedName>
</protein>
<dbReference type="EMBL" id="JACXAE010000007">
    <property type="protein sequence ID" value="MBD2770674.1"/>
    <property type="molecule type" value="Genomic_DNA"/>
</dbReference>
<dbReference type="NCBIfam" id="TIGR01784">
    <property type="entry name" value="T_den_put_tspse"/>
    <property type="match status" value="1"/>
</dbReference>
<gene>
    <name evidence="1" type="ORF">ICL16_00665</name>
</gene>
<organism evidence="1 2">
    <name type="scientific">Iningainema tapete BLCC-T55</name>
    <dbReference type="NCBI Taxonomy" id="2748662"/>
    <lineage>
        <taxon>Bacteria</taxon>
        <taxon>Bacillati</taxon>
        <taxon>Cyanobacteriota</taxon>
        <taxon>Cyanophyceae</taxon>
        <taxon>Nostocales</taxon>
        <taxon>Scytonemataceae</taxon>
        <taxon>Iningainema tapete</taxon>
    </lineage>
</organism>
<sequence>MKRDSIYYQIFKRFPGLLFELVDNPPEQAQNYRFESVEVKETAFRIDGVFLPPEGTTPRIVFFAEVQFQLDEALYYRFFTETQMYLNRNRFQYDDWYCVVIFPSRSLEPSDKKTHRLFLNSDQVKRIYLNELGDPNQLPIGINLMQLTIASDSVMAEQAKQLIERVQLEETGTLAKNEIMEVITTIAVYKFSQLSREEVEAMLGLSIEETRIYQDLERQTKLKAAERFLGMGYSISEVARAVDLSVEEVTKLAQNPPPIGA</sequence>
<evidence type="ECO:0000313" key="1">
    <source>
        <dbReference type="EMBL" id="MBD2770674.1"/>
    </source>
</evidence>
<dbReference type="InterPro" id="IPR010106">
    <property type="entry name" value="RpnA"/>
</dbReference>